<reference evidence="1 2" key="1">
    <citation type="submission" date="2016-10" db="EMBL/GenBank/DDBJ databases">
        <title>Genome sequence of the ascomycete fungus Penicillium subrubescens.</title>
        <authorList>
            <person name="De Vries R.P."/>
            <person name="Peng M."/>
            <person name="Dilokpimol A."/>
            <person name="Hilden K."/>
            <person name="Makela M.R."/>
            <person name="Grigoriev I."/>
            <person name="Riley R."/>
            <person name="Granchi Z."/>
        </authorList>
    </citation>
    <scope>NUCLEOTIDE SEQUENCE [LARGE SCALE GENOMIC DNA]</scope>
    <source>
        <strain evidence="1 2">CBS 132785</strain>
    </source>
</reference>
<proteinExistence type="predicted"/>
<evidence type="ECO:0000313" key="2">
    <source>
        <dbReference type="Proteomes" id="UP000186955"/>
    </source>
</evidence>
<dbReference type="OrthoDB" id="4486875at2759"/>
<evidence type="ECO:0000313" key="1">
    <source>
        <dbReference type="EMBL" id="OKO89511.1"/>
    </source>
</evidence>
<dbReference type="Proteomes" id="UP000186955">
    <property type="component" value="Unassembled WGS sequence"/>
</dbReference>
<gene>
    <name evidence="1" type="ORF">PENSUB_13577</name>
</gene>
<keyword evidence="2" id="KW-1185">Reference proteome</keyword>
<dbReference type="EMBL" id="MNBE01000773">
    <property type="protein sequence ID" value="OKO89511.1"/>
    <property type="molecule type" value="Genomic_DNA"/>
</dbReference>
<dbReference type="STRING" id="1316194.A0A1Q5SNC5"/>
<protein>
    <submittedName>
        <fullName evidence="1">Uncharacterized protein</fullName>
    </submittedName>
</protein>
<name>A0A1Q5SNC5_9EURO</name>
<organism evidence="1 2">
    <name type="scientific">Penicillium subrubescens</name>
    <dbReference type="NCBI Taxonomy" id="1316194"/>
    <lineage>
        <taxon>Eukaryota</taxon>
        <taxon>Fungi</taxon>
        <taxon>Dikarya</taxon>
        <taxon>Ascomycota</taxon>
        <taxon>Pezizomycotina</taxon>
        <taxon>Eurotiomycetes</taxon>
        <taxon>Eurotiomycetidae</taxon>
        <taxon>Eurotiales</taxon>
        <taxon>Aspergillaceae</taxon>
        <taxon>Penicillium</taxon>
    </lineage>
</organism>
<comment type="caution">
    <text evidence="1">The sequence shown here is derived from an EMBL/GenBank/DDBJ whole genome shotgun (WGS) entry which is preliminary data.</text>
</comment>
<dbReference type="AlphaFoldDB" id="A0A1Q5SNC5"/>
<sequence length="91" mass="9655">MGGNNTAPDSILAMTGLSQPGSDILDYDGDSGTTTTLHHNLWMNSIVAITTIGDIMQLNGSVICAQYVIAEDAVIYNTSVHTSGNYVLVFF</sequence>
<accession>A0A1Q5SNC5</accession>